<dbReference type="EMBL" id="BART01006533">
    <property type="protein sequence ID" value="GAG65297.1"/>
    <property type="molecule type" value="Genomic_DNA"/>
</dbReference>
<dbReference type="Pfam" id="PF18928">
    <property type="entry name" value="DUF5677"/>
    <property type="match status" value="1"/>
</dbReference>
<proteinExistence type="predicted"/>
<dbReference type="InterPro" id="IPR043733">
    <property type="entry name" value="DUF5677"/>
</dbReference>
<name>X1A547_9ZZZZ</name>
<gene>
    <name evidence="1" type="ORF">S01H4_14905</name>
</gene>
<protein>
    <submittedName>
        <fullName evidence="1">Uncharacterized protein</fullName>
    </submittedName>
</protein>
<comment type="caution">
    <text evidence="1">The sequence shown here is derived from an EMBL/GenBank/DDBJ whole genome shotgun (WGS) entry which is preliminary data.</text>
</comment>
<organism evidence="1">
    <name type="scientific">marine sediment metagenome</name>
    <dbReference type="NCBI Taxonomy" id="412755"/>
    <lineage>
        <taxon>unclassified sequences</taxon>
        <taxon>metagenomes</taxon>
        <taxon>ecological metagenomes</taxon>
    </lineage>
</organism>
<sequence>MALLRVLAELVFRLIWCLYSDNPQKESCEVRIERWEKTGLRERKKYVQRKIESNVCSDEEINGFKKELEGLAQKIGQIAYEPIGNFYNSLSDLPEPYKRDLYPLLYNIYNWGIHPDFLLLERLVRQNANSHIVVSDIDEDPTVLKIYCLTMAFNILAVVRKNYKWEYDTIKTEYLKIKKDFSKERKA</sequence>
<reference evidence="1" key="1">
    <citation type="journal article" date="2014" name="Front. Microbiol.">
        <title>High frequency of phylogenetically diverse reductive dehalogenase-homologous genes in deep subseafloor sedimentary metagenomes.</title>
        <authorList>
            <person name="Kawai M."/>
            <person name="Futagami T."/>
            <person name="Toyoda A."/>
            <person name="Takaki Y."/>
            <person name="Nishi S."/>
            <person name="Hori S."/>
            <person name="Arai W."/>
            <person name="Tsubouchi T."/>
            <person name="Morono Y."/>
            <person name="Uchiyama I."/>
            <person name="Ito T."/>
            <person name="Fujiyama A."/>
            <person name="Inagaki F."/>
            <person name="Takami H."/>
        </authorList>
    </citation>
    <scope>NUCLEOTIDE SEQUENCE</scope>
    <source>
        <strain evidence="1">Expedition CK06-06</strain>
    </source>
</reference>
<dbReference type="AlphaFoldDB" id="X1A547"/>
<evidence type="ECO:0000313" key="1">
    <source>
        <dbReference type="EMBL" id="GAG65297.1"/>
    </source>
</evidence>
<accession>X1A547</accession>